<reference evidence="2 3" key="1">
    <citation type="journal article" date="2024" name="Commun. Biol.">
        <title>Comparative genomic analysis of thermophilic fungi reveals convergent evolutionary adaptations and gene losses.</title>
        <authorList>
            <person name="Steindorff A.S."/>
            <person name="Aguilar-Pontes M.V."/>
            <person name="Robinson A.J."/>
            <person name="Andreopoulos B."/>
            <person name="LaButti K."/>
            <person name="Kuo A."/>
            <person name="Mondo S."/>
            <person name="Riley R."/>
            <person name="Otillar R."/>
            <person name="Haridas S."/>
            <person name="Lipzen A."/>
            <person name="Grimwood J."/>
            <person name="Schmutz J."/>
            <person name="Clum A."/>
            <person name="Reid I.D."/>
            <person name="Moisan M.C."/>
            <person name="Butler G."/>
            <person name="Nguyen T.T.M."/>
            <person name="Dewar K."/>
            <person name="Conant G."/>
            <person name="Drula E."/>
            <person name="Henrissat B."/>
            <person name="Hansel C."/>
            <person name="Singer S."/>
            <person name="Hutchinson M.I."/>
            <person name="de Vries R.P."/>
            <person name="Natvig D.O."/>
            <person name="Powell A.J."/>
            <person name="Tsang A."/>
            <person name="Grigoriev I.V."/>
        </authorList>
    </citation>
    <scope>NUCLEOTIDE SEQUENCE [LARGE SCALE GENOMIC DNA]</scope>
    <source>
        <strain evidence="2 3">CBS 494.80</strain>
    </source>
</reference>
<name>A0ABR4BT76_9HELO</name>
<dbReference type="EMBL" id="JAZHXI010000021">
    <property type="protein sequence ID" value="KAL2060572.1"/>
    <property type="molecule type" value="Genomic_DNA"/>
</dbReference>
<evidence type="ECO:0000313" key="2">
    <source>
        <dbReference type="EMBL" id="KAL2060572.1"/>
    </source>
</evidence>
<feature type="compositionally biased region" description="Pro residues" evidence="1">
    <location>
        <begin position="757"/>
        <end position="786"/>
    </location>
</feature>
<feature type="region of interest" description="Disordered" evidence="1">
    <location>
        <begin position="104"/>
        <end position="123"/>
    </location>
</feature>
<gene>
    <name evidence="2" type="ORF">VTL71DRAFT_9213</name>
</gene>
<keyword evidence="3" id="KW-1185">Reference proteome</keyword>
<feature type="region of interest" description="Disordered" evidence="1">
    <location>
        <begin position="613"/>
        <end position="647"/>
    </location>
</feature>
<evidence type="ECO:0000313" key="3">
    <source>
        <dbReference type="Proteomes" id="UP001595075"/>
    </source>
</evidence>
<accession>A0ABR4BT76</accession>
<feature type="region of interest" description="Disordered" evidence="1">
    <location>
        <begin position="839"/>
        <end position="873"/>
    </location>
</feature>
<evidence type="ECO:0000256" key="1">
    <source>
        <dbReference type="SAM" id="MobiDB-lite"/>
    </source>
</evidence>
<feature type="compositionally biased region" description="Low complexity" evidence="1">
    <location>
        <begin position="747"/>
        <end position="756"/>
    </location>
</feature>
<dbReference type="Proteomes" id="UP001595075">
    <property type="component" value="Unassembled WGS sequence"/>
</dbReference>
<feature type="compositionally biased region" description="Gly residues" evidence="1">
    <location>
        <begin position="845"/>
        <end position="858"/>
    </location>
</feature>
<sequence length="873" mass="95823">MSSLSPPNVFNDGCTPGQRAYLQHIDTLPYSPWLQDWPDLSDAVRQVWEENGVEQPSQTEVEDEVRRNLAVRHKKLEEEAWHGDKDRAEGGRRRTPVKARGGIKNAVMGGKGKGRQLWGAEDRGDVGGTVTVVGKKRKPKEIMESVESHEVDTDAEGTNGRVAKRTKATGPAVVRQLRQPEFQLPLRQHIENQSPPAPSPVQVGVPLPRPTPEPITPTPLRRTETIPSWLSNLRKLAPKSPAFREPNSESINAPERDATPILASAQPLAQELKPWAETHIPANDRADVNELQKLSEEAQETHVSPYESINNVSATPLQWPTPPSAHLEPRQYTATNFQQPLPAITNSAPVPRSDYNFHSTYAPPFGHITSQARIQSLINMESYQSPYNLPAKYVNPYSLPSGTIYSVLPQVTGIPNDTSNPRWDSYRKPRPTPPGPPLYKFTHRRTSTITPTKASGAKIVSNDDVPGISVTKLGHQSGDFTGKYGRSGKLLPLPLGQERGPSQDFASILGLAPNPGAFVQQVLPSGYNNLGVIKVHEPASSPNIQPATYANTQPATQEHFEPRRLHHGPIPISPHVSRLATPREYSSTMPGPQQQVFLEATTNRLVTEIDEAATSAQQKDFMSTARTTTSSSPDPAPEVNLNSPSKQRQEVLIKGIEEAAQSMYDLSQPPPSDPELEPPPHRKLSFEQRREILRGIEDATPSFDEEQDQSKFQTQSEPVPEPRLQQQPARQPIPSSHPDRPSQPQTRTPLPSSRPRTPLPSSRPPGPHPHPLPPCRPAPPPLPYYPAPSSISSSGLNTSINTPPCTHCILNRSSTFPCRGGPPCGRCRSAGRRAWECEGEVGENPGKGKGKGQYWGQGRGKEGEEGEGRLRGG</sequence>
<protein>
    <submittedName>
        <fullName evidence="2">Uncharacterized protein</fullName>
    </submittedName>
</protein>
<feature type="compositionally biased region" description="Polar residues" evidence="1">
    <location>
        <begin position="614"/>
        <end position="633"/>
    </location>
</feature>
<feature type="region of interest" description="Disordered" evidence="1">
    <location>
        <begin position="416"/>
        <end position="442"/>
    </location>
</feature>
<organism evidence="2 3">
    <name type="scientific">Oculimacula yallundae</name>
    <dbReference type="NCBI Taxonomy" id="86028"/>
    <lineage>
        <taxon>Eukaryota</taxon>
        <taxon>Fungi</taxon>
        <taxon>Dikarya</taxon>
        <taxon>Ascomycota</taxon>
        <taxon>Pezizomycotina</taxon>
        <taxon>Leotiomycetes</taxon>
        <taxon>Helotiales</taxon>
        <taxon>Ploettnerulaceae</taxon>
        <taxon>Oculimacula</taxon>
    </lineage>
</organism>
<proteinExistence type="predicted"/>
<feature type="region of interest" description="Disordered" evidence="1">
    <location>
        <begin position="699"/>
        <end position="786"/>
    </location>
</feature>
<comment type="caution">
    <text evidence="2">The sequence shown here is derived from an EMBL/GenBank/DDBJ whole genome shotgun (WGS) entry which is preliminary data.</text>
</comment>
<feature type="compositionally biased region" description="Basic and acidic residues" evidence="1">
    <location>
        <begin position="859"/>
        <end position="873"/>
    </location>
</feature>